<evidence type="ECO:0000256" key="2">
    <source>
        <dbReference type="SAM" id="SignalP"/>
    </source>
</evidence>
<comment type="similarity">
    <text evidence="1">Belongs to the glycosyl hydrolase 16 family.</text>
</comment>
<dbReference type="GO" id="GO:0016787">
    <property type="term" value="F:hydrolase activity"/>
    <property type="evidence" value="ECO:0007669"/>
    <property type="project" value="UniProtKB-KW"/>
</dbReference>
<name>A0ABP7RZ28_9SPHN</name>
<evidence type="ECO:0000313" key="5">
    <source>
        <dbReference type="Proteomes" id="UP001501310"/>
    </source>
</evidence>
<keyword evidence="5" id="KW-1185">Reference proteome</keyword>
<dbReference type="PANTHER" id="PTHR10963">
    <property type="entry name" value="GLYCOSYL HYDROLASE-RELATED"/>
    <property type="match status" value="1"/>
</dbReference>
<dbReference type="PROSITE" id="PS51762">
    <property type="entry name" value="GH16_2"/>
    <property type="match status" value="1"/>
</dbReference>
<dbReference type="SUPFAM" id="SSF49899">
    <property type="entry name" value="Concanavalin A-like lectins/glucanases"/>
    <property type="match status" value="1"/>
</dbReference>
<proteinExistence type="inferred from homology"/>
<sequence>MRLRPSFIALPVALALGGSSAAAAAPAGSSAPPLGPDSPAKIVAKVALPSAGAAREPGGEAGWQLVWADEFAGSSIDRAKWDFDRDCWGGGNSERQCYTDRPANAAVAGGLLTITARKERFAGPALPAHMRTAPDKAAERATRDYTSARMVTRGKAAWRYGRIEIRAKLPAGQGTWPAIWMLPEEQAYGAWAASGEIDILEAVNLGVACKECPGGRENTILGTLHFGGQWPKNAFNSTETNAPGVLDGFHTFGIVWAPGRIDWTYDGRVYATKRRGEWWSAASRDPDAPFDRPFHLILNLAVGGGLSEERGVKGVDETIWPQRMQVDWVRVWQCRPVAASGASCKGDR</sequence>
<organism evidence="4 5">
    <name type="scientific">Sphingomonas humi</name>
    <dbReference type="NCBI Taxonomy" id="335630"/>
    <lineage>
        <taxon>Bacteria</taxon>
        <taxon>Pseudomonadati</taxon>
        <taxon>Pseudomonadota</taxon>
        <taxon>Alphaproteobacteria</taxon>
        <taxon>Sphingomonadales</taxon>
        <taxon>Sphingomonadaceae</taxon>
        <taxon>Sphingomonas</taxon>
    </lineage>
</organism>
<protein>
    <submittedName>
        <fullName evidence="4">Glycoside hydrolase family 16 protein</fullName>
    </submittedName>
</protein>
<dbReference type="InterPro" id="IPR013320">
    <property type="entry name" value="ConA-like_dom_sf"/>
</dbReference>
<evidence type="ECO:0000256" key="1">
    <source>
        <dbReference type="ARBA" id="ARBA00006865"/>
    </source>
</evidence>
<keyword evidence="2" id="KW-0732">Signal</keyword>
<keyword evidence="4" id="KW-0378">Hydrolase</keyword>
<dbReference type="Proteomes" id="UP001501310">
    <property type="component" value="Unassembled WGS sequence"/>
</dbReference>
<reference evidence="5" key="1">
    <citation type="journal article" date="2019" name="Int. J. Syst. Evol. Microbiol.">
        <title>The Global Catalogue of Microorganisms (GCM) 10K type strain sequencing project: providing services to taxonomists for standard genome sequencing and annotation.</title>
        <authorList>
            <consortium name="The Broad Institute Genomics Platform"/>
            <consortium name="The Broad Institute Genome Sequencing Center for Infectious Disease"/>
            <person name="Wu L."/>
            <person name="Ma J."/>
        </authorList>
    </citation>
    <scope>NUCLEOTIDE SEQUENCE [LARGE SCALE GENOMIC DNA]</scope>
    <source>
        <strain evidence="5">JCM 16603</strain>
    </source>
</reference>
<accession>A0ABP7RZ28</accession>
<dbReference type="InterPro" id="IPR000757">
    <property type="entry name" value="Beta-glucanase-like"/>
</dbReference>
<feature type="chain" id="PRO_5047518325" evidence="2">
    <location>
        <begin position="25"/>
        <end position="348"/>
    </location>
</feature>
<dbReference type="Gene3D" id="2.60.120.200">
    <property type="match status" value="1"/>
</dbReference>
<dbReference type="RefSeq" id="WP_344709594.1">
    <property type="nucleotide sequence ID" value="NZ_BAAAZD010000001.1"/>
</dbReference>
<dbReference type="CDD" id="cd08023">
    <property type="entry name" value="GH16_laminarinase_like"/>
    <property type="match status" value="1"/>
</dbReference>
<dbReference type="InterPro" id="IPR050546">
    <property type="entry name" value="Glycosyl_Hydrlase_16"/>
</dbReference>
<dbReference type="EMBL" id="BAAAZD010000001">
    <property type="protein sequence ID" value="GAA4004271.1"/>
    <property type="molecule type" value="Genomic_DNA"/>
</dbReference>
<feature type="signal peptide" evidence="2">
    <location>
        <begin position="1"/>
        <end position="24"/>
    </location>
</feature>
<evidence type="ECO:0000259" key="3">
    <source>
        <dbReference type="PROSITE" id="PS51762"/>
    </source>
</evidence>
<dbReference type="PANTHER" id="PTHR10963:SF55">
    <property type="entry name" value="GLYCOSIDE HYDROLASE FAMILY 16 PROTEIN"/>
    <property type="match status" value="1"/>
</dbReference>
<gene>
    <name evidence="4" type="ORF">GCM10022211_15360</name>
</gene>
<comment type="caution">
    <text evidence="4">The sequence shown here is derived from an EMBL/GenBank/DDBJ whole genome shotgun (WGS) entry which is preliminary data.</text>
</comment>
<feature type="domain" description="GH16" evidence="3">
    <location>
        <begin position="69"/>
        <end position="337"/>
    </location>
</feature>
<evidence type="ECO:0000313" key="4">
    <source>
        <dbReference type="EMBL" id="GAA4004271.1"/>
    </source>
</evidence>
<dbReference type="Pfam" id="PF00722">
    <property type="entry name" value="Glyco_hydro_16"/>
    <property type="match status" value="1"/>
</dbReference>